<organism evidence="2 3">
    <name type="scientific">Candidatus Syntrophocurvum alkaliphilum</name>
    <dbReference type="NCBI Taxonomy" id="2293317"/>
    <lineage>
        <taxon>Bacteria</taxon>
        <taxon>Bacillati</taxon>
        <taxon>Bacillota</taxon>
        <taxon>Clostridia</taxon>
        <taxon>Eubacteriales</taxon>
        <taxon>Syntrophomonadaceae</taxon>
        <taxon>Candidatus Syntrophocurvum</taxon>
    </lineage>
</organism>
<dbReference type="Gene3D" id="3.40.50.850">
    <property type="entry name" value="Isochorismatase-like"/>
    <property type="match status" value="1"/>
</dbReference>
<dbReference type="PANTHER" id="PTHR14119:SF3">
    <property type="entry name" value="ISOCHORISMATASE DOMAIN-CONTAINING PROTEIN 2"/>
    <property type="match status" value="1"/>
</dbReference>
<dbReference type="InterPro" id="IPR000868">
    <property type="entry name" value="Isochorismatase-like_dom"/>
</dbReference>
<feature type="domain" description="Isochorismatase-like" evidence="1">
    <location>
        <begin position="12"/>
        <end position="158"/>
    </location>
</feature>
<protein>
    <submittedName>
        <fullName evidence="2">Isochorismatase</fullName>
        <ecNumber evidence="2">3.3.2.1</ecNumber>
    </submittedName>
</protein>
<reference evidence="3" key="1">
    <citation type="journal article" date="2019" name="Microbiology">
        <title>Complete Genome Sequence of an Uncultured Bacterium of the Candidate Phylum Bipolaricaulota.</title>
        <authorList>
            <person name="Kadnikov V.V."/>
            <person name="Mardanov A.V."/>
            <person name="Beletsky A.V."/>
            <person name="Frank Y.A."/>
            <person name="Karnachuk O.V."/>
            <person name="Ravin N.V."/>
        </authorList>
    </citation>
    <scope>NUCLEOTIDE SEQUENCE [LARGE SCALE GENOMIC DNA]</scope>
</reference>
<evidence type="ECO:0000259" key="1">
    <source>
        <dbReference type="Pfam" id="PF00857"/>
    </source>
</evidence>
<dbReference type="GO" id="GO:0008908">
    <property type="term" value="F:isochorismatase activity"/>
    <property type="evidence" value="ECO:0007669"/>
    <property type="project" value="UniProtKB-EC"/>
</dbReference>
<keyword evidence="3" id="KW-1185">Reference proteome</keyword>
<dbReference type="InterPro" id="IPR036380">
    <property type="entry name" value="Isochorismatase-like_sf"/>
</dbReference>
<dbReference type="InterPro" id="IPR050993">
    <property type="entry name" value="Isochorismatase_domain"/>
</dbReference>
<sequence>MSKFKFQKEDAVLLVIDLQEKLMKAMKDKEKVYKNTNLLVGTAEKFQIPIIITEQYPKGLGPTVEEINQDIDCTYIEKMTFTALIEEMKNKLAELGKKTILVTGSETHICVFQTVRDLLEDDYKVFVVKDAVCSRFDENYENGLDLMKEAGAVITNAETIVFDILEKSGTPEFKAISSLLK</sequence>
<dbReference type="OrthoDB" id="9789777at2"/>
<name>A0A6I6DEM2_9FIRM</name>
<evidence type="ECO:0000313" key="3">
    <source>
        <dbReference type="Proteomes" id="UP000426444"/>
    </source>
</evidence>
<evidence type="ECO:0000313" key="2">
    <source>
        <dbReference type="EMBL" id="QGT99597.1"/>
    </source>
</evidence>
<dbReference type="EC" id="3.3.2.1" evidence="2"/>
<dbReference type="RefSeq" id="WP_156203478.1">
    <property type="nucleotide sequence ID" value="NZ_CP046457.1"/>
</dbReference>
<dbReference type="SUPFAM" id="SSF52499">
    <property type="entry name" value="Isochorismatase-like hydrolases"/>
    <property type="match status" value="1"/>
</dbReference>
<gene>
    <name evidence="2" type="ORF">SYNTR_1004</name>
</gene>
<dbReference type="AlphaFoldDB" id="A0A6I6DEM2"/>
<dbReference type="Pfam" id="PF00857">
    <property type="entry name" value="Isochorismatase"/>
    <property type="match status" value="1"/>
</dbReference>
<dbReference type="Proteomes" id="UP000426444">
    <property type="component" value="Chromosome"/>
</dbReference>
<dbReference type="PANTHER" id="PTHR14119">
    <property type="entry name" value="HYDROLASE"/>
    <property type="match status" value="1"/>
</dbReference>
<accession>A0A6I6DEM2</accession>
<proteinExistence type="predicted"/>
<dbReference type="KEGG" id="salq:SYNTR_1004"/>
<keyword evidence="2" id="KW-0378">Hydrolase</keyword>
<dbReference type="EMBL" id="CP046457">
    <property type="protein sequence ID" value="QGT99597.1"/>
    <property type="molecule type" value="Genomic_DNA"/>
</dbReference>